<comment type="similarity">
    <text evidence="1">Belongs to the ABC transporter superfamily.</text>
</comment>
<keyword evidence="3" id="KW-0547">Nucleotide-binding</keyword>
<feature type="domain" description="ABC transporter" evidence="5">
    <location>
        <begin position="339"/>
        <end position="603"/>
    </location>
</feature>
<dbReference type="GO" id="GO:0016887">
    <property type="term" value="F:ATP hydrolysis activity"/>
    <property type="evidence" value="ECO:0007669"/>
    <property type="project" value="InterPro"/>
</dbReference>
<reference evidence="6 7" key="1">
    <citation type="submission" date="2017-04" db="EMBL/GenBank/DDBJ databases">
        <title>Genome Sequence of the Model Brown-Rot Fungus Postia placenta SB12.</title>
        <authorList>
            <consortium name="DOE Joint Genome Institute"/>
            <person name="Gaskell J."/>
            <person name="Kersten P."/>
            <person name="Larrondo L.F."/>
            <person name="Canessa P."/>
            <person name="Martinez D."/>
            <person name="Hibbett D."/>
            <person name="Schmoll M."/>
            <person name="Kubicek C.P."/>
            <person name="Martinez A.T."/>
            <person name="Yadav J."/>
            <person name="Master E."/>
            <person name="Magnuson J.K."/>
            <person name="James T."/>
            <person name="Yaver D."/>
            <person name="Berka R."/>
            <person name="Labutti K."/>
            <person name="Lipzen A."/>
            <person name="Aerts A."/>
            <person name="Barry K."/>
            <person name="Henrissat B."/>
            <person name="Blanchette R."/>
            <person name="Grigoriev I."/>
            <person name="Cullen D."/>
        </authorList>
    </citation>
    <scope>NUCLEOTIDE SEQUENCE [LARGE SCALE GENOMIC DNA]</scope>
    <source>
        <strain evidence="6 7">MAD-698-R-SB12</strain>
    </source>
</reference>
<dbReference type="Proteomes" id="UP000194127">
    <property type="component" value="Unassembled WGS sequence"/>
</dbReference>
<dbReference type="STRING" id="670580.A0A1X6MZF2"/>
<evidence type="ECO:0000259" key="5">
    <source>
        <dbReference type="PROSITE" id="PS50893"/>
    </source>
</evidence>
<dbReference type="GeneID" id="36333820"/>
<dbReference type="Gene3D" id="3.40.50.300">
    <property type="entry name" value="P-loop containing nucleotide triphosphate hydrolases"/>
    <property type="match status" value="2"/>
</dbReference>
<evidence type="ECO:0000313" key="6">
    <source>
        <dbReference type="EMBL" id="OSX61744.1"/>
    </source>
</evidence>
<dbReference type="PROSITE" id="PS50893">
    <property type="entry name" value="ABC_TRANSPORTER_2"/>
    <property type="match status" value="2"/>
</dbReference>
<dbReference type="InterPro" id="IPR003593">
    <property type="entry name" value="AAA+_ATPase"/>
</dbReference>
<dbReference type="AlphaFoldDB" id="A0A1X6MZF2"/>
<evidence type="ECO:0000256" key="4">
    <source>
        <dbReference type="ARBA" id="ARBA00022840"/>
    </source>
</evidence>
<evidence type="ECO:0000256" key="1">
    <source>
        <dbReference type="ARBA" id="ARBA00005417"/>
    </source>
</evidence>
<evidence type="ECO:0000256" key="3">
    <source>
        <dbReference type="ARBA" id="ARBA00022741"/>
    </source>
</evidence>
<dbReference type="RefSeq" id="XP_024338538.1">
    <property type="nucleotide sequence ID" value="XM_024488871.1"/>
</dbReference>
<protein>
    <recommendedName>
        <fullName evidence="5">ABC transporter domain-containing protein</fullName>
    </recommendedName>
</protein>
<dbReference type="EMBL" id="KZ110598">
    <property type="protein sequence ID" value="OSX61744.1"/>
    <property type="molecule type" value="Genomic_DNA"/>
</dbReference>
<sequence>MLCAASTTCSRRRVLQILSLQQNAVRCYSASLSDTPDSPTRAILHLPNASVFERGHPITAEPVLRDVSWTIQPGEAWAILSAGHGSSKRTLFHALLGQRRIHPFPRHGLFPFLGQRDPAHHVRLVSFSRETAGGAFFDYTARYGAVRDEDRLTLREVYFPESARPLHELAMPELHHPETKIGSQESPAQALEKLKRFEELVDALRLQPLLDLPVIALSNGQTRRARIAKALLQQPLVLLLDEPMTGLDVEARALMLEFLRSQHTSADPKSPHIVLGMRPKDPLPAWITHVALVTPERGVLAGPKEELASKIDDLYHQGGAGTSANIDGRSVRQLGHELVRMSGLNVKYGNKHVLKDIDWTVQQNSRWQLMGANGAGKTTLLAMLTGEHPQSFAQSAQLQLFGKPRAGWPAAQLNARIGRVSPELASAFPRRHGMTVWDVVGTGFTGEFVPRGKLRVGFDVETGSALEPGSAKEWWRVERMWQVLEGLGPRAWAGRTADGSYEAAEDTAFAQRQFLDLGPGEQAIVLLMRALVGRPPLVLLDEVWAGMDEGMIQAVWRYLADGAGGLLETQACVVISHWEDEVPWGRADGVRRFLLKDGAGCEVE</sequence>
<keyword evidence="7" id="KW-1185">Reference proteome</keyword>
<organism evidence="6 7">
    <name type="scientific">Postia placenta MAD-698-R-SB12</name>
    <dbReference type="NCBI Taxonomy" id="670580"/>
    <lineage>
        <taxon>Eukaryota</taxon>
        <taxon>Fungi</taxon>
        <taxon>Dikarya</taxon>
        <taxon>Basidiomycota</taxon>
        <taxon>Agaricomycotina</taxon>
        <taxon>Agaricomycetes</taxon>
        <taxon>Polyporales</taxon>
        <taxon>Adustoporiaceae</taxon>
        <taxon>Rhodonia</taxon>
    </lineage>
</organism>
<dbReference type="InterPro" id="IPR003439">
    <property type="entry name" value="ABC_transporter-like_ATP-bd"/>
</dbReference>
<dbReference type="InterPro" id="IPR027417">
    <property type="entry name" value="P-loop_NTPase"/>
</dbReference>
<accession>A0A1X6MZF2</accession>
<dbReference type="PANTHER" id="PTHR43117">
    <property type="entry name" value="OSMOPROTECTANT IMPORT ATP-BINDING PROTEIN OSMV"/>
    <property type="match status" value="1"/>
</dbReference>
<dbReference type="Pfam" id="PF00005">
    <property type="entry name" value="ABC_tran"/>
    <property type="match status" value="2"/>
</dbReference>
<dbReference type="GO" id="GO:0005524">
    <property type="term" value="F:ATP binding"/>
    <property type="evidence" value="ECO:0007669"/>
    <property type="project" value="UniProtKB-KW"/>
</dbReference>
<proteinExistence type="inferred from homology"/>
<feature type="domain" description="ABC transporter" evidence="5">
    <location>
        <begin position="44"/>
        <end position="320"/>
    </location>
</feature>
<evidence type="ECO:0000256" key="2">
    <source>
        <dbReference type="ARBA" id="ARBA00022448"/>
    </source>
</evidence>
<keyword evidence="4" id="KW-0067">ATP-binding</keyword>
<dbReference type="SMART" id="SM00382">
    <property type="entry name" value="AAA"/>
    <property type="match status" value="2"/>
</dbReference>
<name>A0A1X6MZF2_9APHY</name>
<evidence type="ECO:0000313" key="7">
    <source>
        <dbReference type="Proteomes" id="UP000194127"/>
    </source>
</evidence>
<gene>
    <name evidence="6" type="ORF">POSPLADRAFT_1181800</name>
</gene>
<dbReference type="PANTHER" id="PTHR43117:SF4">
    <property type="entry name" value="OSMOPROTECTANT IMPORT ATP-BINDING PROTEIN OSMV"/>
    <property type="match status" value="1"/>
</dbReference>
<keyword evidence="2" id="KW-0813">Transport</keyword>
<dbReference type="SUPFAM" id="SSF52540">
    <property type="entry name" value="P-loop containing nucleoside triphosphate hydrolases"/>
    <property type="match status" value="2"/>
</dbReference>
<dbReference type="OrthoDB" id="10255969at2759"/>